<sequence length="295" mass="29629">MKKLAIHVITLLLAVSAATEASAAANSIIVTQRNSTDTANQARTLDNPASDGILIWSHATKLPAYLTVGAGLVASNGVLSANIPAQVNPDWNATSGAGQILNKPLLKTVAMTGEAADLTGLAPVAITGAWAELVGRPTLFSGAYADLTGKPTFAPVASTGDYNDLINKPAPVGPYTFDYGLPTTRTVAVSTAYQAINATKAAIVTISPSCSASLNLAGGSTCSLQARVGTAPLTCSSGTIVATWTNGNTGALTVGLALNQTVGAPYGINLPIGASFILCPVSGAFTITASEQTAG</sequence>
<reference evidence="2 3" key="1">
    <citation type="submission" date="2018-05" db="EMBL/GenBank/DDBJ databases">
        <title>Complete genome sequence of Massilia oculi sp. nov. CCUG 43427T (=DSM 26321T), the type strain of M. oculi, and comparison with genome sequences of other Massilia strains.</title>
        <authorList>
            <person name="Zhu B."/>
        </authorList>
    </citation>
    <scope>NUCLEOTIDE SEQUENCE [LARGE SCALE GENOMIC DNA]</scope>
    <source>
        <strain evidence="2 3">CCUG 43427</strain>
    </source>
</reference>
<dbReference type="AlphaFoldDB" id="A0A2S2DDH6"/>
<proteinExistence type="predicted"/>
<evidence type="ECO:0000313" key="3">
    <source>
        <dbReference type="Proteomes" id="UP000245820"/>
    </source>
</evidence>
<dbReference type="KEGG" id="mtim:DIR46_02330"/>
<protein>
    <submittedName>
        <fullName evidence="2">Uncharacterized protein</fullName>
    </submittedName>
</protein>
<evidence type="ECO:0000313" key="2">
    <source>
        <dbReference type="EMBL" id="AWL03402.1"/>
    </source>
</evidence>
<feature type="signal peptide" evidence="1">
    <location>
        <begin position="1"/>
        <end position="23"/>
    </location>
</feature>
<name>A0A2S2DDH6_9BURK</name>
<dbReference type="RefSeq" id="WP_109343805.1">
    <property type="nucleotide sequence ID" value="NZ_CP029343.1"/>
</dbReference>
<keyword evidence="3" id="KW-1185">Reference proteome</keyword>
<keyword evidence="1" id="KW-0732">Signal</keyword>
<dbReference type="EMBL" id="CP029343">
    <property type="protein sequence ID" value="AWL03402.1"/>
    <property type="molecule type" value="Genomic_DNA"/>
</dbReference>
<evidence type="ECO:0000256" key="1">
    <source>
        <dbReference type="SAM" id="SignalP"/>
    </source>
</evidence>
<dbReference type="OrthoDB" id="9810174at2"/>
<feature type="chain" id="PRO_5015610090" evidence="1">
    <location>
        <begin position="24"/>
        <end position="295"/>
    </location>
</feature>
<gene>
    <name evidence="2" type="ORF">DIR46_02330</name>
</gene>
<organism evidence="2 3">
    <name type="scientific">Massilia oculi</name>
    <dbReference type="NCBI Taxonomy" id="945844"/>
    <lineage>
        <taxon>Bacteria</taxon>
        <taxon>Pseudomonadati</taxon>
        <taxon>Pseudomonadota</taxon>
        <taxon>Betaproteobacteria</taxon>
        <taxon>Burkholderiales</taxon>
        <taxon>Oxalobacteraceae</taxon>
        <taxon>Telluria group</taxon>
        <taxon>Massilia</taxon>
    </lineage>
</organism>
<dbReference type="Proteomes" id="UP000245820">
    <property type="component" value="Chromosome"/>
</dbReference>
<accession>A0A2S2DDH6</accession>